<gene>
    <name evidence="2" type="ORF">HPP92_000999</name>
</gene>
<feature type="compositionally biased region" description="Low complexity" evidence="1">
    <location>
        <begin position="7"/>
        <end position="25"/>
    </location>
</feature>
<evidence type="ECO:0000313" key="3">
    <source>
        <dbReference type="Proteomes" id="UP000639772"/>
    </source>
</evidence>
<protein>
    <submittedName>
        <fullName evidence="2">Uncharacterized protein</fullName>
    </submittedName>
</protein>
<reference evidence="2 3" key="1">
    <citation type="journal article" date="2020" name="Nat. Food">
        <title>A phased Vanilla planifolia genome enables genetic improvement of flavour and production.</title>
        <authorList>
            <person name="Hasing T."/>
            <person name="Tang H."/>
            <person name="Brym M."/>
            <person name="Khazi F."/>
            <person name="Huang T."/>
            <person name="Chambers A.H."/>
        </authorList>
    </citation>
    <scope>NUCLEOTIDE SEQUENCE [LARGE SCALE GENOMIC DNA]</scope>
    <source>
        <tissue evidence="2">Leaf</tissue>
    </source>
</reference>
<sequence length="113" mass="12740">MEEQANSPSSSTDSSSHPSLSTASSFTQNTRRDLSTDLRLGLSLSTSTAQEDPLNLRKLFILLFQASSKIFAYNHRWFNHLLCLLLLANRRTIYQIGLLSSQFSGVHLQREKP</sequence>
<proteinExistence type="predicted"/>
<dbReference type="Proteomes" id="UP000639772">
    <property type="component" value="Chromosome 1"/>
</dbReference>
<dbReference type="AlphaFoldDB" id="A0A835SC64"/>
<feature type="region of interest" description="Disordered" evidence="1">
    <location>
        <begin position="1"/>
        <end position="30"/>
    </location>
</feature>
<evidence type="ECO:0000313" key="2">
    <source>
        <dbReference type="EMBL" id="KAG0500927.1"/>
    </source>
</evidence>
<comment type="caution">
    <text evidence="2">The sequence shown here is derived from an EMBL/GenBank/DDBJ whole genome shotgun (WGS) entry which is preliminary data.</text>
</comment>
<dbReference type="EMBL" id="JADCNM010000001">
    <property type="protein sequence ID" value="KAG0500927.1"/>
    <property type="molecule type" value="Genomic_DNA"/>
</dbReference>
<name>A0A835SC64_VANPL</name>
<accession>A0A835SC64</accession>
<evidence type="ECO:0000256" key="1">
    <source>
        <dbReference type="SAM" id="MobiDB-lite"/>
    </source>
</evidence>
<organism evidence="2 3">
    <name type="scientific">Vanilla planifolia</name>
    <name type="common">Vanilla</name>
    <dbReference type="NCBI Taxonomy" id="51239"/>
    <lineage>
        <taxon>Eukaryota</taxon>
        <taxon>Viridiplantae</taxon>
        <taxon>Streptophyta</taxon>
        <taxon>Embryophyta</taxon>
        <taxon>Tracheophyta</taxon>
        <taxon>Spermatophyta</taxon>
        <taxon>Magnoliopsida</taxon>
        <taxon>Liliopsida</taxon>
        <taxon>Asparagales</taxon>
        <taxon>Orchidaceae</taxon>
        <taxon>Vanilloideae</taxon>
        <taxon>Vanilleae</taxon>
        <taxon>Vanilla</taxon>
    </lineage>
</organism>